<dbReference type="InterPro" id="IPR043128">
    <property type="entry name" value="Rev_trsase/Diguanyl_cyclase"/>
</dbReference>
<dbReference type="STRING" id="1842727.RD110_12395"/>
<evidence type="ECO:0000259" key="2">
    <source>
        <dbReference type="PROSITE" id="PS50883"/>
    </source>
</evidence>
<accession>A0A1P8K3U1</accession>
<dbReference type="InterPro" id="IPR035919">
    <property type="entry name" value="EAL_sf"/>
</dbReference>
<dbReference type="SUPFAM" id="SSF55073">
    <property type="entry name" value="Nucleotide cyclase"/>
    <property type="match status" value="1"/>
</dbReference>
<keyword evidence="1" id="KW-0472">Membrane</keyword>
<dbReference type="Gene3D" id="3.30.70.270">
    <property type="match status" value="1"/>
</dbReference>
<dbReference type="Pfam" id="PF00563">
    <property type="entry name" value="EAL"/>
    <property type="match status" value="1"/>
</dbReference>
<dbReference type="InterPro" id="IPR035965">
    <property type="entry name" value="PAS-like_dom_sf"/>
</dbReference>
<evidence type="ECO:0000256" key="1">
    <source>
        <dbReference type="SAM" id="Phobius"/>
    </source>
</evidence>
<evidence type="ECO:0000259" key="3">
    <source>
        <dbReference type="PROSITE" id="PS50887"/>
    </source>
</evidence>
<dbReference type="InterPro" id="IPR001633">
    <property type="entry name" value="EAL_dom"/>
</dbReference>
<evidence type="ECO:0000313" key="4">
    <source>
        <dbReference type="EMBL" id="APW40656.1"/>
    </source>
</evidence>
<feature type="transmembrane region" description="Helical" evidence="1">
    <location>
        <begin position="101"/>
        <end position="121"/>
    </location>
</feature>
<dbReference type="PROSITE" id="PS50887">
    <property type="entry name" value="GGDEF"/>
    <property type="match status" value="1"/>
</dbReference>
<dbReference type="Pfam" id="PF00990">
    <property type="entry name" value="GGDEF"/>
    <property type="match status" value="1"/>
</dbReference>
<dbReference type="KEGG" id="rhy:RD110_12395"/>
<reference evidence="4 5" key="1">
    <citation type="submission" date="2017-01" db="EMBL/GenBank/DDBJ databases">
        <authorList>
            <person name="Mah S.A."/>
            <person name="Swanson W.J."/>
            <person name="Moy G.W."/>
            <person name="Vacquier V.D."/>
        </authorList>
    </citation>
    <scope>NUCLEOTIDE SEQUENCE [LARGE SCALE GENOMIC DNA]</scope>
    <source>
        <strain evidence="4 5">DCY110</strain>
    </source>
</reference>
<dbReference type="Proteomes" id="UP000186609">
    <property type="component" value="Chromosome"/>
</dbReference>
<sequence length="767" mass="83574">MPAVGPALLYSLLVNSAVSLIIGVALLLVWRHHRRQRFTFDLGLAHLVQVLVPLCLLAVRSSGAWSALGQAGGMVCTVAYTGLMVVGIGGLSQWSVAQREWLVLVALLALAGLAALVSGLALLTASLAPIFNTLVGVVATRRLWRGHNAERLVGPLLLALGLSQFGALAEPDIAQAWQLSLGSVLRVALGLSLVYAALERSTEEIRRLRDRYRRLIEHSHQGVLVRAGDELLYANAAVLETYGYENQAQMSLPGIERALPAVERERLRHHMRQLQNGEVDEIDWEGVRVRRDGTPMWLRFTAWRTLWDERPATQILVTNQTAQHDATHALLHQAMHDDLTGLPNRAALLQQLRERCAKVAEGEGGAFGLVLLGVDRFKLFNEAHGHSLGDEVLKALGQALQRELGGDAQVMRIGADEFAWLVTSDGALPDAAALVARLRHLLRQPMVLRHHRFFLDASMGMALCPDDAGDAEALLRAANAAMHVAKRTPGTSMALAEARFALGSSDLLAQEQALRTAIVQRQFSLHYQPKVEAWSGRLIGFEALARWQRPGFGPVGPGEFIATAERTGLIGELGEMLLRLAFEQVKVWRDAFDRVVPVAVNVSPLQMLDGEFPRLVTRMLDEHGLPPQAITLELTESAAVANLDLARDQILQLRRLGVEVALDDFGTGFSSLNMLRSLPVHTVKIDRGLIEPLPAPDALAVVRAICQLATALDLQVIAEGVENEAQADAARQAGCQVLQGELFAQPLTLGEAGDWLSESVSDLMRLT</sequence>
<gene>
    <name evidence="4" type="ORF">RD110_12395</name>
</gene>
<feature type="domain" description="EAL" evidence="2">
    <location>
        <begin position="507"/>
        <end position="760"/>
    </location>
</feature>
<organism evidence="4 5">
    <name type="scientific">Rhodoferax koreensis</name>
    <dbReference type="NCBI Taxonomy" id="1842727"/>
    <lineage>
        <taxon>Bacteria</taxon>
        <taxon>Pseudomonadati</taxon>
        <taxon>Pseudomonadota</taxon>
        <taxon>Betaproteobacteria</taxon>
        <taxon>Burkholderiales</taxon>
        <taxon>Comamonadaceae</taxon>
        <taxon>Rhodoferax</taxon>
    </lineage>
</organism>
<name>A0A1P8K3U1_9BURK</name>
<dbReference type="InterPro" id="IPR000014">
    <property type="entry name" value="PAS"/>
</dbReference>
<dbReference type="SMART" id="SM00267">
    <property type="entry name" value="GGDEF"/>
    <property type="match status" value="1"/>
</dbReference>
<feature type="transmembrane region" description="Helical" evidence="1">
    <location>
        <begin position="12"/>
        <end position="30"/>
    </location>
</feature>
<dbReference type="PANTHER" id="PTHR44757">
    <property type="entry name" value="DIGUANYLATE CYCLASE DGCP"/>
    <property type="match status" value="1"/>
</dbReference>
<dbReference type="SUPFAM" id="SSF55785">
    <property type="entry name" value="PYP-like sensor domain (PAS domain)"/>
    <property type="match status" value="1"/>
</dbReference>
<dbReference type="Gene3D" id="3.20.20.450">
    <property type="entry name" value="EAL domain"/>
    <property type="match status" value="1"/>
</dbReference>
<dbReference type="OrthoDB" id="8865389at2"/>
<dbReference type="CDD" id="cd01949">
    <property type="entry name" value="GGDEF"/>
    <property type="match status" value="1"/>
</dbReference>
<dbReference type="SMART" id="SM00052">
    <property type="entry name" value="EAL"/>
    <property type="match status" value="1"/>
</dbReference>
<proteinExistence type="predicted"/>
<dbReference type="AlphaFoldDB" id="A0A1P8K3U1"/>
<dbReference type="CDD" id="cd01948">
    <property type="entry name" value="EAL"/>
    <property type="match status" value="1"/>
</dbReference>
<dbReference type="PROSITE" id="PS50883">
    <property type="entry name" value="EAL"/>
    <property type="match status" value="1"/>
</dbReference>
<keyword evidence="1" id="KW-1133">Transmembrane helix</keyword>
<protein>
    <recommendedName>
        <fullName evidence="6">GGDEF domain-containing protein</fullName>
    </recommendedName>
</protein>
<evidence type="ECO:0000313" key="5">
    <source>
        <dbReference type="Proteomes" id="UP000186609"/>
    </source>
</evidence>
<dbReference type="Pfam" id="PF13188">
    <property type="entry name" value="PAS_8"/>
    <property type="match status" value="1"/>
</dbReference>
<keyword evidence="5" id="KW-1185">Reference proteome</keyword>
<feature type="domain" description="GGDEF" evidence="3">
    <location>
        <begin position="365"/>
        <end position="498"/>
    </location>
</feature>
<dbReference type="InterPro" id="IPR029787">
    <property type="entry name" value="Nucleotide_cyclase"/>
</dbReference>
<dbReference type="InterPro" id="IPR052155">
    <property type="entry name" value="Biofilm_reg_signaling"/>
</dbReference>
<dbReference type="NCBIfam" id="TIGR00254">
    <property type="entry name" value="GGDEF"/>
    <property type="match status" value="1"/>
</dbReference>
<dbReference type="EMBL" id="CP019236">
    <property type="protein sequence ID" value="APW40656.1"/>
    <property type="molecule type" value="Genomic_DNA"/>
</dbReference>
<keyword evidence="1" id="KW-0812">Transmembrane</keyword>
<evidence type="ECO:0008006" key="6">
    <source>
        <dbReference type="Google" id="ProtNLM"/>
    </source>
</evidence>
<dbReference type="NCBIfam" id="TIGR00229">
    <property type="entry name" value="sensory_box"/>
    <property type="match status" value="1"/>
</dbReference>
<dbReference type="InterPro" id="IPR000160">
    <property type="entry name" value="GGDEF_dom"/>
</dbReference>
<feature type="transmembrane region" description="Helical" evidence="1">
    <location>
        <begin position="42"/>
        <end position="59"/>
    </location>
</feature>
<dbReference type="PANTHER" id="PTHR44757:SF2">
    <property type="entry name" value="BIOFILM ARCHITECTURE MAINTENANCE PROTEIN MBAA"/>
    <property type="match status" value="1"/>
</dbReference>
<feature type="transmembrane region" description="Helical" evidence="1">
    <location>
        <begin position="71"/>
        <end position="89"/>
    </location>
</feature>
<dbReference type="Gene3D" id="3.30.450.20">
    <property type="entry name" value="PAS domain"/>
    <property type="match status" value="1"/>
</dbReference>
<dbReference type="SUPFAM" id="SSF141868">
    <property type="entry name" value="EAL domain-like"/>
    <property type="match status" value="1"/>
</dbReference>